<reference evidence="2" key="1">
    <citation type="journal article" date="2020" name="mSystems">
        <title>Genome- and Community-Level Interaction Insights into Carbon Utilization and Element Cycling Functions of Hydrothermarchaeota in Hydrothermal Sediment.</title>
        <authorList>
            <person name="Zhou Z."/>
            <person name="Liu Y."/>
            <person name="Xu W."/>
            <person name="Pan J."/>
            <person name="Luo Z.H."/>
            <person name="Li M."/>
        </authorList>
    </citation>
    <scope>NUCLEOTIDE SEQUENCE [LARGE SCALE GENOMIC DNA]</scope>
    <source>
        <strain evidence="2">SpSt-1233</strain>
    </source>
</reference>
<accession>A0A7V2F326</accession>
<proteinExistence type="predicted"/>
<protein>
    <submittedName>
        <fullName evidence="2">Serine/threonine protein kinase</fullName>
    </submittedName>
</protein>
<comment type="caution">
    <text evidence="2">The sequence shown here is derived from an EMBL/GenBank/DDBJ whole genome shotgun (WGS) entry which is preliminary data.</text>
</comment>
<dbReference type="Pfam" id="PF00069">
    <property type="entry name" value="Pkinase"/>
    <property type="match status" value="1"/>
</dbReference>
<organism evidence="2">
    <name type="scientific">Eiseniibacteriota bacterium</name>
    <dbReference type="NCBI Taxonomy" id="2212470"/>
    <lineage>
        <taxon>Bacteria</taxon>
        <taxon>Candidatus Eiseniibacteriota</taxon>
    </lineage>
</organism>
<dbReference type="GO" id="GO:0005524">
    <property type="term" value="F:ATP binding"/>
    <property type="evidence" value="ECO:0007669"/>
    <property type="project" value="InterPro"/>
</dbReference>
<dbReference type="InterPro" id="IPR000719">
    <property type="entry name" value="Prot_kinase_dom"/>
</dbReference>
<dbReference type="Gene3D" id="3.30.200.20">
    <property type="entry name" value="Phosphorylase Kinase, domain 1"/>
    <property type="match status" value="1"/>
</dbReference>
<dbReference type="InterPro" id="IPR011009">
    <property type="entry name" value="Kinase-like_dom_sf"/>
</dbReference>
<dbReference type="Gene3D" id="1.10.510.10">
    <property type="entry name" value="Transferase(Phosphotransferase) domain 1"/>
    <property type="match status" value="1"/>
</dbReference>
<keyword evidence="2" id="KW-0808">Transferase</keyword>
<evidence type="ECO:0000313" key="2">
    <source>
        <dbReference type="EMBL" id="HER43382.1"/>
    </source>
</evidence>
<dbReference type="SUPFAM" id="SSF56112">
    <property type="entry name" value="Protein kinase-like (PK-like)"/>
    <property type="match status" value="1"/>
</dbReference>
<name>A0A7V2F326_UNCEI</name>
<dbReference type="Proteomes" id="UP000886069">
    <property type="component" value="Unassembled WGS sequence"/>
</dbReference>
<dbReference type="EMBL" id="DSEC01000204">
    <property type="protein sequence ID" value="HER43382.1"/>
    <property type="molecule type" value="Genomic_DNA"/>
</dbReference>
<keyword evidence="2" id="KW-0723">Serine/threonine-protein kinase</keyword>
<evidence type="ECO:0000259" key="1">
    <source>
        <dbReference type="PROSITE" id="PS50011"/>
    </source>
</evidence>
<feature type="domain" description="Protein kinase" evidence="1">
    <location>
        <begin position="24"/>
        <end position="254"/>
    </location>
</feature>
<keyword evidence="2" id="KW-0418">Kinase</keyword>
<dbReference type="SMART" id="SM00220">
    <property type="entry name" value="S_TKc"/>
    <property type="match status" value="1"/>
</dbReference>
<dbReference type="GO" id="GO:0004674">
    <property type="term" value="F:protein serine/threonine kinase activity"/>
    <property type="evidence" value="ECO:0007669"/>
    <property type="project" value="UniProtKB-KW"/>
</dbReference>
<dbReference type="AlphaFoldDB" id="A0A7V2F326"/>
<sequence length="254" mass="29446">MAKTPTKRVTGFELEPGSLLAGKYEVVTFLGSGWESEVYRVRERGTRVERAAKLFFPQHNKGNRAVKFYARKLHKLRHCPILIQYHSQERIHFEGLPITFLVSDYIEGTRLSSFLREQRGKRLTPFEGLHLLHVLAAGVEIIHRAREYHGDIHDDNVIVSRRGITFDVKLVDFYDWGAPNAENMREDVYDLIRILYDAVGGRAHYANQPKVIKSICCGLKRSLIARKFKTAGHLRHYLETMSWNGTHYRRKGGW</sequence>
<gene>
    <name evidence="2" type="ORF">ENO08_02875</name>
</gene>
<dbReference type="PROSITE" id="PS50011">
    <property type="entry name" value="PROTEIN_KINASE_DOM"/>
    <property type="match status" value="1"/>
</dbReference>